<dbReference type="InterPro" id="IPR038731">
    <property type="entry name" value="RgtA/B/C-like"/>
</dbReference>
<dbReference type="OrthoDB" id="9775035at2"/>
<evidence type="ECO:0000256" key="8">
    <source>
        <dbReference type="SAM" id="Phobius"/>
    </source>
</evidence>
<feature type="transmembrane region" description="Helical" evidence="8">
    <location>
        <begin position="169"/>
        <end position="192"/>
    </location>
</feature>
<dbReference type="PANTHER" id="PTHR33908">
    <property type="entry name" value="MANNOSYLTRANSFERASE YKCB-RELATED"/>
    <property type="match status" value="1"/>
</dbReference>
<dbReference type="Pfam" id="PF13231">
    <property type="entry name" value="PMT_2"/>
    <property type="match status" value="1"/>
</dbReference>
<dbReference type="Proteomes" id="UP000031631">
    <property type="component" value="Chromosome"/>
</dbReference>
<feature type="transmembrane region" description="Helical" evidence="8">
    <location>
        <begin position="145"/>
        <end position="162"/>
    </location>
</feature>
<dbReference type="AlphaFoldDB" id="A0A7U6GJB2"/>
<sequence>MNQDNRPQNDLKTRWGLLFFYWLILLLAALWLRPLIPVDETRYLSVAWEMWRNGDFLVPHLNGETYAHKPPLLFWLMHLGWWFFGVNETWPRLISPLVSLACLYLVQLLARRLWPQQPQVAVAAPWLLFGSFVWLLFYTLVQFDMLLVLCTLLGMLGLVDAGRGRAGGWWLLALAMGLGLLAKGPVILLHLLPAGLLGPLWVRGYSGSWGGWYGRLFLCVFGGAVMVLAWAIPAGIQGGEAYRNAIFWGQTANRVVNSFAHREPWWWYLPMLPVLLLPWFLWPRLWKVLGHLKAAKDDQGLRFLASWILSTLVLFSLVSGKQIKYLLPTLPALALVLAWLYAQSGPGIRRRMPDLAVLMLLVSGVLLLGVPYIAYGDIAWWIPRLSPLWGGVLLGAGILALWLPNDVLPQGVPRIAAAAMLMVLCFQSAMMSAGGRAYDLRGISQQVRQYQDQGRQLAYIGKYHGQFNFLGRLQHPVKHLNGRTVLVWARKHPNDLVIINDVKERLPLVSTVYATDYRGHLKALKILQAKTYLKLMAGS</sequence>
<keyword evidence="3" id="KW-0328">Glycosyltransferase</keyword>
<evidence type="ECO:0000256" key="2">
    <source>
        <dbReference type="ARBA" id="ARBA00022475"/>
    </source>
</evidence>
<dbReference type="GO" id="GO:0010041">
    <property type="term" value="P:response to iron(III) ion"/>
    <property type="evidence" value="ECO:0007669"/>
    <property type="project" value="TreeGrafter"/>
</dbReference>
<feature type="transmembrane region" description="Helical" evidence="8">
    <location>
        <begin position="355"/>
        <end position="375"/>
    </location>
</feature>
<protein>
    <submittedName>
        <fullName evidence="10">Glycosyl transferase family 39</fullName>
    </submittedName>
</protein>
<feature type="transmembrane region" description="Helical" evidence="8">
    <location>
        <begin position="301"/>
        <end position="318"/>
    </location>
</feature>
<keyword evidence="4 10" id="KW-0808">Transferase</keyword>
<dbReference type="PANTHER" id="PTHR33908:SF3">
    <property type="entry name" value="UNDECAPRENYL PHOSPHATE-ALPHA-4-AMINO-4-DEOXY-L-ARABINOSE ARABINOSYL TRANSFERASE"/>
    <property type="match status" value="1"/>
</dbReference>
<dbReference type="KEGG" id="tbn:TBH_C1815"/>
<dbReference type="GO" id="GO:0005886">
    <property type="term" value="C:plasma membrane"/>
    <property type="evidence" value="ECO:0007669"/>
    <property type="project" value="UniProtKB-SubCell"/>
</dbReference>
<reference evidence="10 11" key="1">
    <citation type="journal article" date="2014" name="PLoS ONE">
        <title>Physiological and genomic features of a novel sulfur-oxidizing gammaproteobacterium belonging to a previously uncultivated symbiotic lineage isolated from a hydrothermal vent.</title>
        <authorList>
            <person name="Nunoura T."/>
            <person name="Takaki Y."/>
            <person name="Kazama H."/>
            <person name="Kakuta J."/>
            <person name="Shimamura S."/>
            <person name="Makita H."/>
            <person name="Hirai M."/>
            <person name="Miyazaki M."/>
            <person name="Takai K."/>
        </authorList>
    </citation>
    <scope>NUCLEOTIDE SEQUENCE [LARGE SCALE GENOMIC DNA]</scope>
    <source>
        <strain evidence="10 11">Hiromi1</strain>
    </source>
</reference>
<proteinExistence type="predicted"/>
<dbReference type="RefSeq" id="WP_052470050.1">
    <property type="nucleotide sequence ID" value="NZ_AP012273.1"/>
</dbReference>
<gene>
    <name evidence="10" type="ORF">TBH_C1815</name>
</gene>
<feature type="transmembrane region" description="Helical" evidence="8">
    <location>
        <begin position="15"/>
        <end position="32"/>
    </location>
</feature>
<keyword evidence="7 8" id="KW-0472">Membrane</keyword>
<comment type="subcellular location">
    <subcellularLocation>
        <location evidence="1">Cell membrane</location>
        <topology evidence="1">Multi-pass membrane protein</topology>
    </subcellularLocation>
</comment>
<evidence type="ECO:0000256" key="3">
    <source>
        <dbReference type="ARBA" id="ARBA00022676"/>
    </source>
</evidence>
<dbReference type="InterPro" id="IPR050297">
    <property type="entry name" value="LipidA_mod_glycosyltrf_83"/>
</dbReference>
<feature type="transmembrane region" description="Helical" evidence="8">
    <location>
        <begin position="325"/>
        <end position="343"/>
    </location>
</feature>
<keyword evidence="6 8" id="KW-1133">Transmembrane helix</keyword>
<evidence type="ECO:0000259" key="9">
    <source>
        <dbReference type="Pfam" id="PF13231"/>
    </source>
</evidence>
<feature type="transmembrane region" description="Helical" evidence="8">
    <location>
        <begin position="387"/>
        <end position="403"/>
    </location>
</feature>
<evidence type="ECO:0000313" key="11">
    <source>
        <dbReference type="Proteomes" id="UP000031631"/>
    </source>
</evidence>
<feature type="transmembrane region" description="Helical" evidence="8">
    <location>
        <begin position="212"/>
        <end position="233"/>
    </location>
</feature>
<evidence type="ECO:0000256" key="4">
    <source>
        <dbReference type="ARBA" id="ARBA00022679"/>
    </source>
</evidence>
<dbReference type="GO" id="GO:0016763">
    <property type="term" value="F:pentosyltransferase activity"/>
    <property type="evidence" value="ECO:0007669"/>
    <property type="project" value="TreeGrafter"/>
</dbReference>
<keyword evidence="5 8" id="KW-0812">Transmembrane</keyword>
<dbReference type="GO" id="GO:0009103">
    <property type="term" value="P:lipopolysaccharide biosynthetic process"/>
    <property type="evidence" value="ECO:0007669"/>
    <property type="project" value="TreeGrafter"/>
</dbReference>
<feature type="transmembrane region" description="Helical" evidence="8">
    <location>
        <begin position="90"/>
        <end position="110"/>
    </location>
</feature>
<evidence type="ECO:0000256" key="6">
    <source>
        <dbReference type="ARBA" id="ARBA00022989"/>
    </source>
</evidence>
<keyword evidence="2" id="KW-1003">Cell membrane</keyword>
<organism evidence="10 11">
    <name type="scientific">Thiolapillus brandeum</name>
    <dbReference type="NCBI Taxonomy" id="1076588"/>
    <lineage>
        <taxon>Bacteria</taxon>
        <taxon>Pseudomonadati</taxon>
        <taxon>Pseudomonadota</taxon>
        <taxon>Gammaproteobacteria</taxon>
        <taxon>Chromatiales</taxon>
        <taxon>Sedimenticolaceae</taxon>
        <taxon>Thiolapillus</taxon>
    </lineage>
</organism>
<feature type="transmembrane region" description="Helical" evidence="8">
    <location>
        <begin position="122"/>
        <end position="139"/>
    </location>
</feature>
<evidence type="ECO:0000256" key="7">
    <source>
        <dbReference type="ARBA" id="ARBA00023136"/>
    </source>
</evidence>
<dbReference type="EMBL" id="AP012273">
    <property type="protein sequence ID" value="BAO44731.1"/>
    <property type="molecule type" value="Genomic_DNA"/>
</dbReference>
<evidence type="ECO:0000256" key="5">
    <source>
        <dbReference type="ARBA" id="ARBA00022692"/>
    </source>
</evidence>
<accession>A0A7U6GJB2</accession>
<evidence type="ECO:0000256" key="1">
    <source>
        <dbReference type="ARBA" id="ARBA00004651"/>
    </source>
</evidence>
<feature type="transmembrane region" description="Helical" evidence="8">
    <location>
        <begin position="415"/>
        <end position="438"/>
    </location>
</feature>
<keyword evidence="11" id="KW-1185">Reference proteome</keyword>
<evidence type="ECO:0000313" key="10">
    <source>
        <dbReference type="EMBL" id="BAO44731.1"/>
    </source>
</evidence>
<feature type="transmembrane region" description="Helical" evidence="8">
    <location>
        <begin position="265"/>
        <end position="281"/>
    </location>
</feature>
<name>A0A7U6GJB2_9GAMM</name>
<feature type="domain" description="Glycosyltransferase RgtA/B/C/D-like" evidence="9">
    <location>
        <begin position="68"/>
        <end position="191"/>
    </location>
</feature>